<dbReference type="GO" id="GO:0006402">
    <property type="term" value="P:mRNA catabolic process"/>
    <property type="evidence" value="ECO:0007669"/>
    <property type="project" value="InterPro"/>
</dbReference>
<dbReference type="PANTHER" id="PTHR12262">
    <property type="entry name" value="CCR4-NOT TRANSCRIPTION COMPLEX SUBUNIT 9"/>
    <property type="match status" value="1"/>
</dbReference>
<dbReference type="Gene3D" id="1.25.10.10">
    <property type="entry name" value="Leucine-rich Repeat Variant"/>
    <property type="match status" value="1"/>
</dbReference>
<comment type="similarity">
    <text evidence="1">Belongs to the CNOT9 family.</text>
</comment>
<evidence type="ECO:0008006" key="4">
    <source>
        <dbReference type="Google" id="ProtNLM"/>
    </source>
</evidence>
<accession>A0AAF1B4A1</accession>
<dbReference type="Pfam" id="PF04078">
    <property type="entry name" value="Rcd1"/>
    <property type="match status" value="1"/>
</dbReference>
<dbReference type="InterPro" id="IPR011989">
    <property type="entry name" value="ARM-like"/>
</dbReference>
<name>A0AAF1B4A1_DAUCS</name>
<dbReference type="AlphaFoldDB" id="A0AAF1B4A1"/>
<keyword evidence="3" id="KW-1185">Reference proteome</keyword>
<evidence type="ECO:0000313" key="3">
    <source>
        <dbReference type="Proteomes" id="UP000077755"/>
    </source>
</evidence>
<organism evidence="2 3">
    <name type="scientific">Daucus carota subsp. sativus</name>
    <name type="common">Carrot</name>
    <dbReference type="NCBI Taxonomy" id="79200"/>
    <lineage>
        <taxon>Eukaryota</taxon>
        <taxon>Viridiplantae</taxon>
        <taxon>Streptophyta</taxon>
        <taxon>Embryophyta</taxon>
        <taxon>Tracheophyta</taxon>
        <taxon>Spermatophyta</taxon>
        <taxon>Magnoliopsida</taxon>
        <taxon>eudicotyledons</taxon>
        <taxon>Gunneridae</taxon>
        <taxon>Pentapetalae</taxon>
        <taxon>asterids</taxon>
        <taxon>campanulids</taxon>
        <taxon>Apiales</taxon>
        <taxon>Apiaceae</taxon>
        <taxon>Apioideae</taxon>
        <taxon>Scandiceae</taxon>
        <taxon>Daucinae</taxon>
        <taxon>Daucus</taxon>
        <taxon>Daucus sect. Daucus</taxon>
    </lineage>
</organism>
<evidence type="ECO:0000256" key="1">
    <source>
        <dbReference type="ARBA" id="ARBA00006385"/>
    </source>
</evidence>
<dbReference type="Proteomes" id="UP000077755">
    <property type="component" value="Chromosome 5"/>
</dbReference>
<dbReference type="SUPFAM" id="SSF48371">
    <property type="entry name" value="ARM repeat"/>
    <property type="match status" value="1"/>
</dbReference>
<protein>
    <recommendedName>
        <fullName evidence="4">Cell differentiation protein rcd1</fullName>
    </recommendedName>
</protein>
<dbReference type="KEGG" id="dcr:108222606"/>
<dbReference type="InterPro" id="IPR007216">
    <property type="entry name" value="CNOT9"/>
</dbReference>
<sequence length="315" mass="35728">MMNLPDSLFPDFENSECAFTNGGATANGVRALDLSLASVDELLQLLGEPEHREKAISLLTRIKKQGSNKDLALQIWRSPNTIFFLLTEIISIYKSFTPEKLTMKESSRVCDVLVLFECLASHRQTKKEFLNVQIHCYLYPFLMTEERGRPFQYLRLMSLGVIGGLLKEIDDPIAKDSVHHLLQSGFFPMCLRSIEFGNDLSQSTASWIISRLLIQKQGLQYCYEPTTRMCAIMRVFKDAIEKMHDKPSATVLKNIIQCYLIVSETSRGCLLIKSFIPSILMSAPYINALRAHPASIKNLLEIFQRLAKGHETTTD</sequence>
<dbReference type="GO" id="GO:0030014">
    <property type="term" value="C:CCR4-NOT complex"/>
    <property type="evidence" value="ECO:0007669"/>
    <property type="project" value="InterPro"/>
</dbReference>
<gene>
    <name evidence="2" type="ORF">DCAR_0522050</name>
</gene>
<dbReference type="InterPro" id="IPR016024">
    <property type="entry name" value="ARM-type_fold"/>
</dbReference>
<reference evidence="2" key="2">
    <citation type="submission" date="2022-03" db="EMBL/GenBank/DDBJ databases">
        <title>Draft title - Genomic analysis of global carrot germplasm unveils the trajectory of domestication and the origin of high carotenoid orange carrot.</title>
        <authorList>
            <person name="Iorizzo M."/>
            <person name="Ellison S."/>
            <person name="Senalik D."/>
            <person name="Macko-Podgorni A."/>
            <person name="Grzebelus D."/>
            <person name="Bostan H."/>
            <person name="Rolling W."/>
            <person name="Curaba J."/>
            <person name="Simon P."/>
        </authorList>
    </citation>
    <scope>NUCLEOTIDE SEQUENCE</scope>
    <source>
        <tissue evidence="2">Leaf</tissue>
    </source>
</reference>
<reference evidence="2" key="1">
    <citation type="journal article" date="2016" name="Nat. Genet.">
        <title>A high-quality carrot genome assembly provides new insights into carotenoid accumulation and asterid genome evolution.</title>
        <authorList>
            <person name="Iorizzo M."/>
            <person name="Ellison S."/>
            <person name="Senalik D."/>
            <person name="Zeng P."/>
            <person name="Satapoomin P."/>
            <person name="Huang J."/>
            <person name="Bowman M."/>
            <person name="Iovene M."/>
            <person name="Sanseverino W."/>
            <person name="Cavagnaro P."/>
            <person name="Yildiz M."/>
            <person name="Macko-Podgorni A."/>
            <person name="Moranska E."/>
            <person name="Grzebelus E."/>
            <person name="Grzebelus D."/>
            <person name="Ashrafi H."/>
            <person name="Zheng Z."/>
            <person name="Cheng S."/>
            <person name="Spooner D."/>
            <person name="Van Deynze A."/>
            <person name="Simon P."/>
        </authorList>
    </citation>
    <scope>NUCLEOTIDE SEQUENCE</scope>
    <source>
        <tissue evidence="2">Leaf</tissue>
    </source>
</reference>
<dbReference type="EMBL" id="CP093347">
    <property type="protein sequence ID" value="WOH02661.1"/>
    <property type="molecule type" value="Genomic_DNA"/>
</dbReference>
<proteinExistence type="inferred from homology"/>
<evidence type="ECO:0000313" key="2">
    <source>
        <dbReference type="EMBL" id="WOH02661.1"/>
    </source>
</evidence>